<evidence type="ECO:0008006" key="6">
    <source>
        <dbReference type="Google" id="ProtNLM"/>
    </source>
</evidence>
<dbReference type="HOGENOM" id="CLU_011527_1_0_7"/>
<dbReference type="RefSeq" id="WP_012235228.1">
    <property type="nucleotide sequence ID" value="NC_010162.1"/>
</dbReference>
<dbReference type="Gene3D" id="1.25.40.10">
    <property type="entry name" value="Tetratricopeptide repeat domain"/>
    <property type="match status" value="2"/>
</dbReference>
<protein>
    <recommendedName>
        <fullName evidence="6">Tetratricopeptide repeat protein</fullName>
    </recommendedName>
</protein>
<evidence type="ECO:0000256" key="1">
    <source>
        <dbReference type="PROSITE-ProRule" id="PRU00339"/>
    </source>
</evidence>
<dbReference type="PROSITE" id="PS51257">
    <property type="entry name" value="PROKAR_LIPOPROTEIN"/>
    <property type="match status" value="1"/>
</dbReference>
<feature type="chain" id="PRO_5002735799" description="Tetratricopeptide repeat protein" evidence="3">
    <location>
        <begin position="23"/>
        <end position="575"/>
    </location>
</feature>
<gene>
    <name evidence="4" type="ordered locus">sce2596</name>
</gene>
<dbReference type="PANTHER" id="PTHR45588">
    <property type="entry name" value="TPR DOMAIN-CONTAINING PROTEIN"/>
    <property type="match status" value="1"/>
</dbReference>
<dbReference type="SUPFAM" id="SSF48452">
    <property type="entry name" value="TPR-like"/>
    <property type="match status" value="3"/>
</dbReference>
<accession>A9G6Y7</accession>
<evidence type="ECO:0000256" key="3">
    <source>
        <dbReference type="SAM" id="SignalP"/>
    </source>
</evidence>
<feature type="repeat" description="TPR" evidence="1">
    <location>
        <begin position="72"/>
        <end position="105"/>
    </location>
</feature>
<organism evidence="4 5">
    <name type="scientific">Sorangium cellulosum (strain So ce56)</name>
    <name type="common">Polyangium cellulosum (strain So ce56)</name>
    <dbReference type="NCBI Taxonomy" id="448385"/>
    <lineage>
        <taxon>Bacteria</taxon>
        <taxon>Pseudomonadati</taxon>
        <taxon>Myxococcota</taxon>
        <taxon>Polyangia</taxon>
        <taxon>Polyangiales</taxon>
        <taxon>Polyangiaceae</taxon>
        <taxon>Sorangium</taxon>
    </lineage>
</organism>
<sequence length="575" mass="63100">MTARRARALFSLPLLCACAAFAACGAEPRPASPGAEPPTGPAPAEAPDAERVPLFEDIGALHHPVTTSSQLAQRYFDQGLRLVYAFNHDEARKAFREAARLDPGLAMARWGIALTLGPNINQPADAARERAALEAVEEARALAASASERERAYIDALAERHASTSGRAPGRDRADLDRADLDRAYASAMRELARRFPDDLDAGVLFAEALMDLRPWDLWTQDGRPQPGTEEIVSTLEGVLRRDPEHLGANHYYIHAVEASRAPERALPSAERLGGLAPGAGHLVHMPSHIFVRVGRYADASDANEQAVLADRRYIRERRPEGIYPMMYFPHNLHFLSVSASMEGCSAVAVRAARELAAAVPDHNVRHMPMLEMFRPALLFALVRFGRWDDVLAEPAPPSELRYTAGIWRYARGRALAATGRHDDAAREAAVLRAMASESREDATIGRNRAKDLLEIASLVLEGQIASERGDTGAAARMLEDAARIEDGLRYFEPPDWPEPVRHTLGAVLLTAGRARDAEATYREDLLQHPQNGWSLSGLERSLRAQGKEEEADAAHARFKRAWARADVRLSGSRP</sequence>
<evidence type="ECO:0000313" key="5">
    <source>
        <dbReference type="Proteomes" id="UP000002139"/>
    </source>
</evidence>
<dbReference type="InterPro" id="IPR011990">
    <property type="entry name" value="TPR-like_helical_dom_sf"/>
</dbReference>
<keyword evidence="1" id="KW-0802">TPR repeat</keyword>
<dbReference type="InterPro" id="IPR019734">
    <property type="entry name" value="TPR_rpt"/>
</dbReference>
<dbReference type="PANTHER" id="PTHR45588:SF1">
    <property type="entry name" value="WW DOMAIN-CONTAINING PROTEIN"/>
    <property type="match status" value="1"/>
</dbReference>
<keyword evidence="5" id="KW-1185">Reference proteome</keyword>
<evidence type="ECO:0000313" key="4">
    <source>
        <dbReference type="EMBL" id="CAN92755.1"/>
    </source>
</evidence>
<dbReference type="eggNOG" id="COG0457">
    <property type="taxonomic scope" value="Bacteria"/>
</dbReference>
<dbReference type="KEGG" id="scl:sce2596"/>
<dbReference type="STRING" id="448385.sce2596"/>
<dbReference type="BioCyc" id="SCEL448385:SCE_RS13335-MONOMER"/>
<reference evidence="4 5" key="1">
    <citation type="journal article" date="2007" name="Nat. Biotechnol.">
        <title>Complete genome sequence of the myxobacterium Sorangium cellulosum.</title>
        <authorList>
            <person name="Schneiker S."/>
            <person name="Perlova O."/>
            <person name="Kaiser O."/>
            <person name="Gerth K."/>
            <person name="Alici A."/>
            <person name="Altmeyer M.O."/>
            <person name="Bartels D."/>
            <person name="Bekel T."/>
            <person name="Beyer S."/>
            <person name="Bode E."/>
            <person name="Bode H.B."/>
            <person name="Bolten C.J."/>
            <person name="Choudhuri J.V."/>
            <person name="Doss S."/>
            <person name="Elnakady Y.A."/>
            <person name="Frank B."/>
            <person name="Gaigalat L."/>
            <person name="Goesmann A."/>
            <person name="Groeger C."/>
            <person name="Gross F."/>
            <person name="Jelsbak L."/>
            <person name="Jelsbak L."/>
            <person name="Kalinowski J."/>
            <person name="Kegler C."/>
            <person name="Knauber T."/>
            <person name="Konietzny S."/>
            <person name="Kopp M."/>
            <person name="Krause L."/>
            <person name="Krug D."/>
            <person name="Linke B."/>
            <person name="Mahmud T."/>
            <person name="Martinez-Arias R."/>
            <person name="McHardy A.C."/>
            <person name="Merai M."/>
            <person name="Meyer F."/>
            <person name="Mormann S."/>
            <person name="Munoz-Dorado J."/>
            <person name="Perez J."/>
            <person name="Pradella S."/>
            <person name="Rachid S."/>
            <person name="Raddatz G."/>
            <person name="Rosenau F."/>
            <person name="Rueckert C."/>
            <person name="Sasse F."/>
            <person name="Scharfe M."/>
            <person name="Schuster S.C."/>
            <person name="Suen G."/>
            <person name="Treuner-Lange A."/>
            <person name="Velicer G.J."/>
            <person name="Vorholter F.-J."/>
            <person name="Weissman K.J."/>
            <person name="Welch R.D."/>
            <person name="Wenzel S.C."/>
            <person name="Whitworth D.E."/>
            <person name="Wilhelm S."/>
            <person name="Wittmann C."/>
            <person name="Bloecker H."/>
            <person name="Puehler A."/>
            <person name="Mueller R."/>
        </authorList>
    </citation>
    <scope>NUCLEOTIDE SEQUENCE [LARGE SCALE GENOMIC DNA]</scope>
    <source>
        <strain evidence="5">So ce56</strain>
    </source>
</reference>
<dbReference type="AlphaFoldDB" id="A9G6Y7"/>
<feature type="signal peptide" evidence="3">
    <location>
        <begin position="1"/>
        <end position="22"/>
    </location>
</feature>
<feature type="region of interest" description="Disordered" evidence="2">
    <location>
        <begin position="28"/>
        <end position="47"/>
    </location>
</feature>
<name>A9G6Y7_SORC5</name>
<proteinExistence type="predicted"/>
<dbReference type="Proteomes" id="UP000002139">
    <property type="component" value="Chromosome"/>
</dbReference>
<dbReference type="PROSITE" id="PS50005">
    <property type="entry name" value="TPR"/>
    <property type="match status" value="1"/>
</dbReference>
<dbReference type="OrthoDB" id="9778494at2"/>
<dbReference type="EMBL" id="AM746676">
    <property type="protein sequence ID" value="CAN92755.1"/>
    <property type="molecule type" value="Genomic_DNA"/>
</dbReference>
<keyword evidence="3" id="KW-0732">Signal</keyword>
<evidence type="ECO:0000256" key="2">
    <source>
        <dbReference type="SAM" id="MobiDB-lite"/>
    </source>
</evidence>